<keyword evidence="5" id="KW-0472">Membrane</keyword>
<dbReference type="PANTHER" id="PTHR37481:SF1">
    <property type="entry name" value="LIPOPOLYSACCHARIDE EXPORT SYSTEM PROTEIN LPTC"/>
    <property type="match status" value="1"/>
</dbReference>
<accession>A0A832J304</accession>
<protein>
    <submittedName>
        <fullName evidence="6">LPS export ABC transporter periplasmic protein LptC</fullName>
    </submittedName>
</protein>
<keyword evidence="2" id="KW-0997">Cell inner membrane</keyword>
<dbReference type="Proteomes" id="UP000885832">
    <property type="component" value="Unassembled WGS sequence"/>
</dbReference>
<keyword evidence="3" id="KW-0812">Transmembrane</keyword>
<dbReference type="Gene3D" id="2.60.450.10">
    <property type="entry name" value="Lipopolysaccharide (LPS) transport protein A like domain"/>
    <property type="match status" value="1"/>
</dbReference>
<dbReference type="AlphaFoldDB" id="A0A832J304"/>
<name>A0A832J304_9GAMM</name>
<dbReference type="EMBL" id="DRNF01000130">
    <property type="protein sequence ID" value="HHJ80399.1"/>
    <property type="molecule type" value="Genomic_DNA"/>
</dbReference>
<dbReference type="GO" id="GO:0017089">
    <property type="term" value="F:glycolipid transfer activity"/>
    <property type="evidence" value="ECO:0007669"/>
    <property type="project" value="TreeGrafter"/>
</dbReference>
<dbReference type="GO" id="GO:0005886">
    <property type="term" value="C:plasma membrane"/>
    <property type="evidence" value="ECO:0007669"/>
    <property type="project" value="InterPro"/>
</dbReference>
<reference evidence="6" key="1">
    <citation type="journal article" date="2020" name="mSystems">
        <title>Genome- and Community-Level Interaction Insights into Carbon Utilization and Element Cycling Functions of Hydrothermarchaeota in Hydrothermal Sediment.</title>
        <authorList>
            <person name="Zhou Z."/>
            <person name="Liu Y."/>
            <person name="Xu W."/>
            <person name="Pan J."/>
            <person name="Luo Z.H."/>
            <person name="Li M."/>
        </authorList>
    </citation>
    <scope>NUCLEOTIDE SEQUENCE [LARGE SCALE GENOMIC DNA]</scope>
    <source>
        <strain evidence="6">HyVt-505</strain>
    </source>
</reference>
<dbReference type="InterPro" id="IPR026265">
    <property type="entry name" value="LptC"/>
</dbReference>
<dbReference type="PANTHER" id="PTHR37481">
    <property type="entry name" value="LIPOPOLYSACCHARIDE EXPORT SYSTEM PROTEIN LPTC"/>
    <property type="match status" value="1"/>
</dbReference>
<evidence type="ECO:0000256" key="2">
    <source>
        <dbReference type="ARBA" id="ARBA00022519"/>
    </source>
</evidence>
<gene>
    <name evidence="6" type="primary">lptC</name>
    <name evidence="6" type="ORF">ENJ65_02065</name>
</gene>
<keyword evidence="1" id="KW-1003">Cell membrane</keyword>
<dbReference type="GO" id="GO:0030288">
    <property type="term" value="C:outer membrane-bounded periplasmic space"/>
    <property type="evidence" value="ECO:0007669"/>
    <property type="project" value="TreeGrafter"/>
</dbReference>
<dbReference type="Pfam" id="PF06835">
    <property type="entry name" value="LptC"/>
    <property type="match status" value="1"/>
</dbReference>
<dbReference type="GO" id="GO:0015221">
    <property type="term" value="F:lipopolysaccharide transmembrane transporter activity"/>
    <property type="evidence" value="ECO:0007669"/>
    <property type="project" value="InterPro"/>
</dbReference>
<proteinExistence type="predicted"/>
<evidence type="ECO:0000256" key="4">
    <source>
        <dbReference type="ARBA" id="ARBA00022989"/>
    </source>
</evidence>
<evidence type="ECO:0000256" key="3">
    <source>
        <dbReference type="ARBA" id="ARBA00022692"/>
    </source>
</evidence>
<sequence>MAAAIKKRTVTLWVVLLLALLGLWLQQQEDRGERQPSDAAAPLMDYSLSDFVITTMDENGRPKYRLQGGALSHYAATDYAEMVQPHLEIYQAAGGAMLLDAELAKVYQGGESVLLQGEVNILRQNQGKQNDMQVHTRDVWFYADKEVAETAERVTIRDGIGTTKAKGMRVDTRAGTVHLLTAVRGEYVLE</sequence>
<evidence type="ECO:0000313" key="6">
    <source>
        <dbReference type="EMBL" id="HHJ80399.1"/>
    </source>
</evidence>
<organism evidence="6">
    <name type="scientific">Candidatus Tenderia electrophaga</name>
    <dbReference type="NCBI Taxonomy" id="1748243"/>
    <lineage>
        <taxon>Bacteria</taxon>
        <taxon>Pseudomonadati</taxon>
        <taxon>Pseudomonadota</taxon>
        <taxon>Gammaproteobacteria</taxon>
        <taxon>Candidatus Tenderiales</taxon>
        <taxon>Candidatus Tenderiaceae</taxon>
        <taxon>Candidatus Tenderia</taxon>
    </lineage>
</organism>
<dbReference type="InterPro" id="IPR052363">
    <property type="entry name" value="LPS_export_LptC"/>
</dbReference>
<evidence type="ECO:0000256" key="1">
    <source>
        <dbReference type="ARBA" id="ARBA00022475"/>
    </source>
</evidence>
<dbReference type="NCBIfam" id="TIGR04409">
    <property type="entry name" value="LptC_YrbK"/>
    <property type="match status" value="1"/>
</dbReference>
<comment type="caution">
    <text evidence="6">The sequence shown here is derived from an EMBL/GenBank/DDBJ whole genome shotgun (WGS) entry which is preliminary data.</text>
</comment>
<dbReference type="InterPro" id="IPR010664">
    <property type="entry name" value="LipoPS_assembly_LptC-rel"/>
</dbReference>
<evidence type="ECO:0000256" key="5">
    <source>
        <dbReference type="ARBA" id="ARBA00023136"/>
    </source>
</evidence>
<keyword evidence="4" id="KW-1133">Transmembrane helix</keyword>